<dbReference type="GO" id="GO:0000234">
    <property type="term" value="F:phosphoethanolamine N-methyltransferase activity"/>
    <property type="evidence" value="ECO:0007669"/>
    <property type="project" value="UniProtKB-EC"/>
</dbReference>
<dbReference type="AlphaFoldDB" id="A0A9P7V2S0"/>
<dbReference type="OrthoDB" id="61390at2759"/>
<evidence type="ECO:0000256" key="7">
    <source>
        <dbReference type="ARBA" id="ARBA00047841"/>
    </source>
</evidence>
<comment type="catalytic activity">
    <reaction evidence="6">
        <text>N,N-dimethylethanolamine phosphate + S-adenosyl-L-methionine = phosphocholine + S-adenosyl-L-homocysteine + H(+)</text>
        <dbReference type="Rhea" id="RHEA:25325"/>
        <dbReference type="ChEBI" id="CHEBI:15378"/>
        <dbReference type="ChEBI" id="CHEBI:57856"/>
        <dbReference type="ChEBI" id="CHEBI:58641"/>
        <dbReference type="ChEBI" id="CHEBI:59789"/>
        <dbReference type="ChEBI" id="CHEBI:295975"/>
        <dbReference type="EC" id="2.1.1.103"/>
    </reaction>
    <physiologicalReaction direction="left-to-right" evidence="6">
        <dbReference type="Rhea" id="RHEA:25326"/>
    </physiologicalReaction>
</comment>
<name>A0A9P7V2S0_9AGAR</name>
<keyword evidence="4" id="KW-0808">Transferase</keyword>
<sequence length="305" mass="34212">MSDGGYSIIHWALIVSACVCTTLIISVWFHMKSSDPYDLFHLDLNKLPGQEKTRPPKTEWLNMGFWKDTQVFPEACEALARKLITAAEIKDGARILDVGHGTGESLILFLTSPSIPRPRSLTGITSLALHHQRSAARVQRLTRSSEGTAIFLYHGDAVYTSTEQQDHPLNFNGASTFDAILALDCAYHFHSRGEFLRQSFHHLTPGGRIALADICFDGEALQRPSLMRSVLKLMPKENMVSMEEYVATMERIGFTDVRLENISKYVFPGFTGFLRGRGIGWSIFCRVLDLYVARGARFVIVSGRR</sequence>
<dbReference type="Gene3D" id="3.40.50.150">
    <property type="entry name" value="Vaccinia Virus protein VP39"/>
    <property type="match status" value="1"/>
</dbReference>
<comment type="caution">
    <text evidence="9">The sequence shown here is derived from an EMBL/GenBank/DDBJ whole genome shotgun (WGS) entry which is preliminary data.</text>
</comment>
<protein>
    <recommendedName>
        <fullName evidence="5">phosphoethanolamine N-methyltransferase</fullName>
        <ecNumber evidence="5">2.1.1.103</ecNumber>
    </recommendedName>
</protein>
<evidence type="ECO:0000256" key="8">
    <source>
        <dbReference type="SAM" id="Phobius"/>
    </source>
</evidence>
<accession>A0A9P7V2S0</accession>
<feature type="transmembrane region" description="Helical" evidence="8">
    <location>
        <begin position="6"/>
        <end position="29"/>
    </location>
</feature>
<comment type="catalytic activity">
    <reaction evidence="7">
        <text>N-methylethanolamine phosphate + S-adenosyl-L-methionine = N,N-dimethylethanolamine phosphate + S-adenosyl-L-homocysteine + H(+)</text>
        <dbReference type="Rhea" id="RHEA:25321"/>
        <dbReference type="ChEBI" id="CHEBI:15378"/>
        <dbReference type="ChEBI" id="CHEBI:57781"/>
        <dbReference type="ChEBI" id="CHEBI:57856"/>
        <dbReference type="ChEBI" id="CHEBI:58641"/>
        <dbReference type="ChEBI" id="CHEBI:59789"/>
        <dbReference type="EC" id="2.1.1.103"/>
    </reaction>
    <physiologicalReaction direction="left-to-right" evidence="7">
        <dbReference type="Rhea" id="RHEA:25322"/>
    </physiologicalReaction>
</comment>
<keyword evidence="3" id="KW-0489">Methyltransferase</keyword>
<evidence type="ECO:0000256" key="2">
    <source>
        <dbReference type="ARBA" id="ARBA00005189"/>
    </source>
</evidence>
<evidence type="ECO:0000256" key="6">
    <source>
        <dbReference type="ARBA" id="ARBA00047619"/>
    </source>
</evidence>
<gene>
    <name evidence="9" type="ORF">E1B28_001135</name>
</gene>
<keyword evidence="8" id="KW-1133">Transmembrane helix</keyword>
<dbReference type="KEGG" id="more:E1B28_001135"/>
<evidence type="ECO:0000313" key="10">
    <source>
        <dbReference type="Proteomes" id="UP001049176"/>
    </source>
</evidence>
<comment type="pathway">
    <text evidence="1">Phospholipid metabolism; phosphatidylcholine biosynthesis.</text>
</comment>
<evidence type="ECO:0000256" key="3">
    <source>
        <dbReference type="ARBA" id="ARBA00022603"/>
    </source>
</evidence>
<dbReference type="SUPFAM" id="SSF53335">
    <property type="entry name" value="S-adenosyl-L-methionine-dependent methyltransferases"/>
    <property type="match status" value="1"/>
</dbReference>
<evidence type="ECO:0000256" key="1">
    <source>
        <dbReference type="ARBA" id="ARBA00004969"/>
    </source>
</evidence>
<keyword evidence="8" id="KW-0812">Transmembrane</keyword>
<evidence type="ECO:0000256" key="5">
    <source>
        <dbReference type="ARBA" id="ARBA00035674"/>
    </source>
</evidence>
<evidence type="ECO:0000313" key="9">
    <source>
        <dbReference type="EMBL" id="KAG7099276.1"/>
    </source>
</evidence>
<dbReference type="PANTHER" id="PTHR44307:SF2">
    <property type="entry name" value="PHOSPHOETHANOLAMINE METHYLTRANSFERASE ISOFORM X1"/>
    <property type="match status" value="1"/>
</dbReference>
<dbReference type="Proteomes" id="UP001049176">
    <property type="component" value="Chromosome 1"/>
</dbReference>
<dbReference type="GeneID" id="66070211"/>
<dbReference type="InterPro" id="IPR029063">
    <property type="entry name" value="SAM-dependent_MTases_sf"/>
</dbReference>
<dbReference type="EMBL" id="CM032181">
    <property type="protein sequence ID" value="KAG7099276.1"/>
    <property type="molecule type" value="Genomic_DNA"/>
</dbReference>
<dbReference type="RefSeq" id="XP_043015746.1">
    <property type="nucleotide sequence ID" value="XM_043147041.1"/>
</dbReference>
<comment type="pathway">
    <text evidence="2">Lipid metabolism.</text>
</comment>
<dbReference type="PANTHER" id="PTHR44307">
    <property type="entry name" value="PHOSPHOETHANOLAMINE METHYLTRANSFERASE"/>
    <property type="match status" value="1"/>
</dbReference>
<dbReference type="EC" id="2.1.1.103" evidence="5"/>
<organism evidence="9 10">
    <name type="scientific">Marasmius oreades</name>
    <name type="common">fairy-ring Marasmius</name>
    <dbReference type="NCBI Taxonomy" id="181124"/>
    <lineage>
        <taxon>Eukaryota</taxon>
        <taxon>Fungi</taxon>
        <taxon>Dikarya</taxon>
        <taxon>Basidiomycota</taxon>
        <taxon>Agaricomycotina</taxon>
        <taxon>Agaricomycetes</taxon>
        <taxon>Agaricomycetidae</taxon>
        <taxon>Agaricales</taxon>
        <taxon>Marasmiineae</taxon>
        <taxon>Marasmiaceae</taxon>
        <taxon>Marasmius</taxon>
    </lineage>
</organism>
<keyword evidence="8" id="KW-0472">Membrane</keyword>
<evidence type="ECO:0000256" key="4">
    <source>
        <dbReference type="ARBA" id="ARBA00022679"/>
    </source>
</evidence>
<dbReference type="GO" id="GO:0032259">
    <property type="term" value="P:methylation"/>
    <property type="evidence" value="ECO:0007669"/>
    <property type="project" value="UniProtKB-KW"/>
</dbReference>
<dbReference type="Pfam" id="PF13489">
    <property type="entry name" value="Methyltransf_23"/>
    <property type="match status" value="1"/>
</dbReference>
<proteinExistence type="predicted"/>
<keyword evidence="10" id="KW-1185">Reference proteome</keyword>
<dbReference type="CDD" id="cd02440">
    <property type="entry name" value="AdoMet_MTases"/>
    <property type="match status" value="1"/>
</dbReference>
<reference evidence="9" key="1">
    <citation type="journal article" date="2021" name="Genome Biol. Evol.">
        <title>The assembled and annotated genome of the fairy-ring fungus Marasmius oreades.</title>
        <authorList>
            <person name="Hiltunen M."/>
            <person name="Ament-Velasquez S.L."/>
            <person name="Johannesson H."/>
        </authorList>
    </citation>
    <scope>NUCLEOTIDE SEQUENCE</scope>
    <source>
        <strain evidence="9">03SP1</strain>
    </source>
</reference>